<dbReference type="EMBL" id="JAUTXT010000050">
    <property type="protein sequence ID" value="KAK3670839.1"/>
    <property type="molecule type" value="Genomic_DNA"/>
</dbReference>
<accession>A0AAE0WGL0</accession>
<organism evidence="1 2">
    <name type="scientific">Recurvomyces mirabilis</name>
    <dbReference type="NCBI Taxonomy" id="574656"/>
    <lineage>
        <taxon>Eukaryota</taxon>
        <taxon>Fungi</taxon>
        <taxon>Dikarya</taxon>
        <taxon>Ascomycota</taxon>
        <taxon>Pezizomycotina</taxon>
        <taxon>Dothideomycetes</taxon>
        <taxon>Dothideomycetidae</taxon>
        <taxon>Mycosphaerellales</taxon>
        <taxon>Teratosphaeriaceae</taxon>
        <taxon>Recurvomyces</taxon>
    </lineage>
</organism>
<reference evidence="1" key="1">
    <citation type="submission" date="2023-07" db="EMBL/GenBank/DDBJ databases">
        <title>Black Yeasts Isolated from many extreme environments.</title>
        <authorList>
            <person name="Coleine C."/>
            <person name="Stajich J.E."/>
            <person name="Selbmann L."/>
        </authorList>
    </citation>
    <scope>NUCLEOTIDE SEQUENCE</scope>
    <source>
        <strain evidence="1">CCFEE 5485</strain>
    </source>
</reference>
<gene>
    <name evidence="1" type="ORF">LTR78_009283</name>
</gene>
<dbReference type="Gene3D" id="1.10.472.10">
    <property type="entry name" value="Cyclin-like"/>
    <property type="match status" value="1"/>
</dbReference>
<dbReference type="AlphaFoldDB" id="A0AAE0WGL0"/>
<name>A0AAE0WGL0_9PEZI</name>
<protein>
    <recommendedName>
        <fullName evidence="3">Cyclin N-terminal domain-containing protein</fullName>
    </recommendedName>
</protein>
<evidence type="ECO:0000313" key="2">
    <source>
        <dbReference type="Proteomes" id="UP001274830"/>
    </source>
</evidence>
<evidence type="ECO:0000313" key="1">
    <source>
        <dbReference type="EMBL" id="KAK3670839.1"/>
    </source>
</evidence>
<evidence type="ECO:0008006" key="3">
    <source>
        <dbReference type="Google" id="ProtNLM"/>
    </source>
</evidence>
<dbReference type="SUPFAM" id="SSF47954">
    <property type="entry name" value="Cyclin-like"/>
    <property type="match status" value="1"/>
</dbReference>
<dbReference type="InterPro" id="IPR036915">
    <property type="entry name" value="Cyclin-like_sf"/>
</dbReference>
<comment type="caution">
    <text evidence="1">The sequence shown here is derived from an EMBL/GenBank/DDBJ whole genome shotgun (WGS) entry which is preliminary data.</text>
</comment>
<keyword evidence="2" id="KW-1185">Reference proteome</keyword>
<sequence>MLLPSPSLSVCDSLDGIDDLDAFLAAQGPLSQFATPPLENKKDVVVVKAVEVIDDVESGGEYVELDHDRVALHFASEAAGSSIYTGPDLDEALRIQDMLDLAKLPPEILALAYNILANYSAHDDGYSLTLHPSDLVVLSTLVLAVDYTTDHAPRTSWWSRNVCQARWTAKQIDKVMLHVCSSLEWNLYSLALPEAVVHGMDRLRSSLPYEHAVPELTHSYSTDSLDHVAKAADMIRTPRMVACNAKSPLRLVPVKPDVMVSMVWAHGQITPNDTPPVSAVEMKHSESCFLRLL</sequence>
<dbReference type="Proteomes" id="UP001274830">
    <property type="component" value="Unassembled WGS sequence"/>
</dbReference>
<proteinExistence type="predicted"/>